<dbReference type="OrthoDB" id="10265310at2759"/>
<dbReference type="PANTHER" id="PTHR11215">
    <property type="entry name" value="METAL DEPENDENT HYDROLASE - RELATED"/>
    <property type="match status" value="1"/>
</dbReference>
<dbReference type="AlphaFoldDB" id="A0A8T1MHY9"/>
<name>A0A8T1MHY9_CLOSI</name>
<dbReference type="GO" id="GO:0005634">
    <property type="term" value="C:nucleus"/>
    <property type="evidence" value="ECO:0007669"/>
    <property type="project" value="TreeGrafter"/>
</dbReference>
<sequence length="363" mass="40983">MFFCRLLHDMASVSDFSKPTIGTHNGKFHADELVACAMLKQLPEYNKAKIVRTRDASQLATCTIVVDVGGLFDPNTHRFDHHQRGFDLTFKDFFKESTWDIKLSSAGLIYVHYGHRVIAGVTDVQESDPMIPILFHKIYSAFVAEIDAIDNGVAISDNETRYSINTGLSSRVARLNPKWNDPDADETACFMKALQMVEEEFVTLVVHYAKSWYPARALVSKALSQRHQVDPSGRIISLEDEPCPWTDHFHELEKLELEKLPNGHFDASDLSTATSRPVFCLYRRDDGQWSVQAISTSEKEHFKSRVPLPEAWRGLRDEELSRVVGLPGCVFVHATGFLGIHKTRDGALYMARTSLKLANLIDV</sequence>
<reference evidence="2 3" key="1">
    <citation type="journal article" date="2018" name="Biotechnol. Adv.">
        <title>Improved genomic resources and new bioinformatic workflow for the carcinogenic parasite Clonorchis sinensis: Biotechnological implications.</title>
        <authorList>
            <person name="Wang D."/>
            <person name="Korhonen P.K."/>
            <person name="Gasser R.B."/>
            <person name="Young N.D."/>
        </authorList>
    </citation>
    <scope>NUCLEOTIDE SEQUENCE [LARGE SCALE GENOMIC DNA]</scope>
    <source>
        <strain evidence="2">Cs-k2</strain>
    </source>
</reference>
<dbReference type="PANTHER" id="PTHR11215:SF1">
    <property type="entry name" value="MYG1 EXONUCLEASE"/>
    <property type="match status" value="1"/>
</dbReference>
<dbReference type="InterPro" id="IPR003226">
    <property type="entry name" value="MYG1_exonuclease"/>
</dbReference>
<comment type="similarity">
    <text evidence="1">Belongs to the MYG1 family.</text>
</comment>
<dbReference type="GO" id="GO:0005737">
    <property type="term" value="C:cytoplasm"/>
    <property type="evidence" value="ECO:0007669"/>
    <property type="project" value="TreeGrafter"/>
</dbReference>
<dbReference type="Pfam" id="PF03690">
    <property type="entry name" value="MYG1_exonuc"/>
    <property type="match status" value="1"/>
</dbReference>
<dbReference type="Proteomes" id="UP000286415">
    <property type="component" value="Unassembled WGS sequence"/>
</dbReference>
<reference evidence="2 3" key="2">
    <citation type="journal article" date="2021" name="Genomics">
        <title>High-quality reference genome for Clonorchis sinensis.</title>
        <authorList>
            <person name="Young N.D."/>
            <person name="Stroehlein A.J."/>
            <person name="Kinkar L."/>
            <person name="Wang T."/>
            <person name="Sohn W.M."/>
            <person name="Chang B.C.H."/>
            <person name="Kaur P."/>
            <person name="Weisz D."/>
            <person name="Dudchenko O."/>
            <person name="Aiden E.L."/>
            <person name="Korhonen P.K."/>
            <person name="Gasser R.B."/>
        </authorList>
    </citation>
    <scope>NUCLEOTIDE SEQUENCE [LARGE SCALE GENOMIC DNA]</scope>
    <source>
        <strain evidence="2">Cs-k2</strain>
    </source>
</reference>
<evidence type="ECO:0000313" key="3">
    <source>
        <dbReference type="Proteomes" id="UP000286415"/>
    </source>
</evidence>
<protein>
    <submittedName>
        <fullName evidence="2">UPF0160 protein MYG1, mitochondrial</fullName>
    </submittedName>
</protein>
<evidence type="ECO:0000256" key="1">
    <source>
        <dbReference type="ARBA" id="ARBA00010105"/>
    </source>
</evidence>
<gene>
    <name evidence="2" type="ORF">CSKR_104069</name>
</gene>
<evidence type="ECO:0000313" key="2">
    <source>
        <dbReference type="EMBL" id="KAG5448639.1"/>
    </source>
</evidence>
<keyword evidence="3" id="KW-1185">Reference proteome</keyword>
<accession>A0A8T1MHY9</accession>
<dbReference type="EMBL" id="NIRI02000042">
    <property type="protein sequence ID" value="KAG5448639.1"/>
    <property type="molecule type" value="Genomic_DNA"/>
</dbReference>
<proteinExistence type="inferred from homology"/>
<comment type="caution">
    <text evidence="2">The sequence shown here is derived from an EMBL/GenBank/DDBJ whole genome shotgun (WGS) entry which is preliminary data.</text>
</comment>
<organism evidence="2 3">
    <name type="scientific">Clonorchis sinensis</name>
    <name type="common">Chinese liver fluke</name>
    <dbReference type="NCBI Taxonomy" id="79923"/>
    <lineage>
        <taxon>Eukaryota</taxon>
        <taxon>Metazoa</taxon>
        <taxon>Spiralia</taxon>
        <taxon>Lophotrochozoa</taxon>
        <taxon>Platyhelminthes</taxon>
        <taxon>Trematoda</taxon>
        <taxon>Digenea</taxon>
        <taxon>Opisthorchiida</taxon>
        <taxon>Opisthorchiata</taxon>
        <taxon>Opisthorchiidae</taxon>
        <taxon>Clonorchis</taxon>
    </lineage>
</organism>